<keyword evidence="4" id="KW-1185">Reference proteome</keyword>
<evidence type="ECO:0000256" key="1">
    <source>
        <dbReference type="SAM" id="MobiDB-lite"/>
    </source>
</evidence>
<feature type="compositionally biased region" description="Low complexity" evidence="1">
    <location>
        <begin position="1"/>
        <end position="13"/>
    </location>
</feature>
<evidence type="ECO:0000313" key="3">
    <source>
        <dbReference type="EMBL" id="KAK4482321.1"/>
    </source>
</evidence>
<dbReference type="Proteomes" id="UP001291926">
    <property type="component" value="Unassembled WGS sequence"/>
</dbReference>
<reference evidence="3 4" key="1">
    <citation type="journal article" date="2023" name="bioRxiv">
        <title>Genome report: Whole genome sequence and annotation of Penstemon davidsonii.</title>
        <authorList>
            <person name="Ostevik K.L."/>
            <person name="Alabady M."/>
            <person name="Zhang M."/>
            <person name="Rausher M.D."/>
        </authorList>
    </citation>
    <scope>NUCLEOTIDE SEQUENCE [LARGE SCALE GENOMIC DNA]</scope>
    <source>
        <strain evidence="3">DNT005</strain>
        <tissue evidence="3">Whole leaf</tissue>
    </source>
</reference>
<protein>
    <submittedName>
        <fullName evidence="3">Uncharacterized protein</fullName>
    </submittedName>
</protein>
<comment type="caution">
    <text evidence="3">The sequence shown here is derived from an EMBL/GenBank/DDBJ whole genome shotgun (WGS) entry which is preliminary data.</text>
</comment>
<feature type="compositionally biased region" description="Low complexity" evidence="1">
    <location>
        <begin position="26"/>
        <end position="41"/>
    </location>
</feature>
<dbReference type="EMBL" id="JAYDYQ010002534">
    <property type="protein sequence ID" value="KAK4482319.1"/>
    <property type="molecule type" value="Genomic_DNA"/>
</dbReference>
<name>A0ABR0D0H1_9LAMI</name>
<organism evidence="3 4">
    <name type="scientific">Penstemon davidsonii</name>
    <dbReference type="NCBI Taxonomy" id="160366"/>
    <lineage>
        <taxon>Eukaryota</taxon>
        <taxon>Viridiplantae</taxon>
        <taxon>Streptophyta</taxon>
        <taxon>Embryophyta</taxon>
        <taxon>Tracheophyta</taxon>
        <taxon>Spermatophyta</taxon>
        <taxon>Magnoliopsida</taxon>
        <taxon>eudicotyledons</taxon>
        <taxon>Gunneridae</taxon>
        <taxon>Pentapetalae</taxon>
        <taxon>asterids</taxon>
        <taxon>lamiids</taxon>
        <taxon>Lamiales</taxon>
        <taxon>Plantaginaceae</taxon>
        <taxon>Cheloneae</taxon>
        <taxon>Penstemon</taxon>
    </lineage>
</organism>
<evidence type="ECO:0000313" key="4">
    <source>
        <dbReference type="Proteomes" id="UP001291926"/>
    </source>
</evidence>
<sequence length="88" mass="9297">MILGASSYSSSASGIIVRDDSDDDMSTSSDTTSTDSDFTFPAPASNPANFSSFNSGAFQLIVQDLSAAEVSGTENWESDREGAFDDFF</sequence>
<dbReference type="EMBL" id="JAYDYQ010002534">
    <property type="protein sequence ID" value="KAK4482321.1"/>
    <property type="molecule type" value="Genomic_DNA"/>
</dbReference>
<gene>
    <name evidence="2" type="ORF">RD792_009472</name>
    <name evidence="3" type="ORF">RD792_009474</name>
</gene>
<proteinExistence type="predicted"/>
<evidence type="ECO:0000313" key="2">
    <source>
        <dbReference type="EMBL" id="KAK4482319.1"/>
    </source>
</evidence>
<accession>A0ABR0D0H1</accession>
<reference evidence="3" key="2">
    <citation type="submission" date="2023-12" db="EMBL/GenBank/DDBJ databases">
        <authorList>
            <person name="Ostevik K."/>
            <person name="Alabady M."/>
            <person name="Zhang M."/>
            <person name="Rausher M."/>
        </authorList>
    </citation>
    <scope>NUCLEOTIDE SEQUENCE</scope>
    <source>
        <strain evidence="3">DNT005</strain>
        <tissue evidence="3">Whole leaf</tissue>
    </source>
</reference>
<feature type="region of interest" description="Disordered" evidence="1">
    <location>
        <begin position="1"/>
        <end position="41"/>
    </location>
</feature>